<keyword evidence="3" id="KW-0378">Hydrolase</keyword>
<dbReference type="InterPro" id="IPR052350">
    <property type="entry name" value="Metallo-dep_Lactonases"/>
</dbReference>
<proteinExistence type="inferred from homology"/>
<dbReference type="OrthoDB" id="9787654at2"/>
<dbReference type="GO" id="GO:0016787">
    <property type="term" value="F:hydrolase activity"/>
    <property type="evidence" value="ECO:0007669"/>
    <property type="project" value="UniProtKB-KW"/>
</dbReference>
<reference evidence="3 4" key="1">
    <citation type="submission" date="2018-10" db="EMBL/GenBank/DDBJ databases">
        <title>Xanthobacter tagetidis genome sequencing and assembly.</title>
        <authorList>
            <person name="Maclea K.S."/>
            <person name="Goen A.E."/>
            <person name="Fatima S.A."/>
        </authorList>
    </citation>
    <scope>NUCLEOTIDE SEQUENCE [LARGE SCALE GENOMIC DNA]</scope>
    <source>
        <strain evidence="3 4">ATCC 700314</strain>
    </source>
</reference>
<organism evidence="3 4">
    <name type="scientific">Xanthobacter tagetidis</name>
    <dbReference type="NCBI Taxonomy" id="60216"/>
    <lineage>
        <taxon>Bacteria</taxon>
        <taxon>Pseudomonadati</taxon>
        <taxon>Pseudomonadota</taxon>
        <taxon>Alphaproteobacteria</taxon>
        <taxon>Hyphomicrobiales</taxon>
        <taxon>Xanthobacteraceae</taxon>
        <taxon>Xanthobacter</taxon>
    </lineage>
</organism>
<evidence type="ECO:0000313" key="4">
    <source>
        <dbReference type="Proteomes" id="UP000269692"/>
    </source>
</evidence>
<dbReference type="InterPro" id="IPR032466">
    <property type="entry name" value="Metal_Hydrolase"/>
</dbReference>
<gene>
    <name evidence="3" type="ORF">D9R14_08820</name>
</gene>
<dbReference type="AlphaFoldDB" id="A0A3L7AEY1"/>
<dbReference type="InterPro" id="IPR006680">
    <property type="entry name" value="Amidohydro-rel"/>
</dbReference>
<sequence length="317" mass="34921">MTGTIHGGWDGGEDALALIDAHHHLWDLSDRSYPWLCDKIEPAFFLGDYAAIRRDYLPDDYRRDAAGHRVVATVHCEAEWRRDDPVAETRWVSGVSARHGFPNAIVAHAWLDTPDADEVLAAQAAFPLVRGIRSKPVTSPAPGAMVPGAPGTMQDRRWLDGFARLGVHGLSYDLRVPFWHLAEAAEVARAFPGTPIALNHTGLPLDRSEEGLALWRRGMEALARAPNVHVKVSEFGLPGTAWDYEANRRVVLEAIAIFGIERCMFASNFPVAGLRISYDALVRSMARMLAHLPRADQARFFAGNAADFYRIALPAAA</sequence>
<comment type="caution">
    <text evidence="3">The sequence shown here is derived from an EMBL/GenBank/DDBJ whole genome shotgun (WGS) entry which is preliminary data.</text>
</comment>
<dbReference type="Gene3D" id="3.20.20.140">
    <property type="entry name" value="Metal-dependent hydrolases"/>
    <property type="match status" value="1"/>
</dbReference>
<dbReference type="PANTHER" id="PTHR43569:SF1">
    <property type="entry name" value="BLL3371 PROTEIN"/>
    <property type="match status" value="1"/>
</dbReference>
<dbReference type="PANTHER" id="PTHR43569">
    <property type="entry name" value="AMIDOHYDROLASE"/>
    <property type="match status" value="1"/>
</dbReference>
<evidence type="ECO:0000256" key="1">
    <source>
        <dbReference type="ARBA" id="ARBA00038310"/>
    </source>
</evidence>
<dbReference type="RefSeq" id="WP_121622963.1">
    <property type="nucleotide sequence ID" value="NZ_JACIIW010000002.1"/>
</dbReference>
<protein>
    <submittedName>
        <fullName evidence="3">Amidohydrolase</fullName>
    </submittedName>
</protein>
<evidence type="ECO:0000259" key="2">
    <source>
        <dbReference type="Pfam" id="PF04909"/>
    </source>
</evidence>
<keyword evidence="4" id="KW-1185">Reference proteome</keyword>
<feature type="domain" description="Amidohydrolase-related" evidence="2">
    <location>
        <begin position="19"/>
        <end position="311"/>
    </location>
</feature>
<dbReference type="Pfam" id="PF04909">
    <property type="entry name" value="Amidohydro_2"/>
    <property type="match status" value="1"/>
</dbReference>
<accession>A0A3L7AEY1</accession>
<evidence type="ECO:0000313" key="3">
    <source>
        <dbReference type="EMBL" id="RLP78949.1"/>
    </source>
</evidence>
<dbReference type="SUPFAM" id="SSF51556">
    <property type="entry name" value="Metallo-dependent hydrolases"/>
    <property type="match status" value="1"/>
</dbReference>
<name>A0A3L7AEY1_9HYPH</name>
<dbReference type="EMBL" id="RCTF01000006">
    <property type="protein sequence ID" value="RLP78949.1"/>
    <property type="molecule type" value="Genomic_DNA"/>
</dbReference>
<comment type="similarity">
    <text evidence="1">Belongs to the metallo-dependent hydrolases superfamily.</text>
</comment>
<dbReference type="Proteomes" id="UP000269692">
    <property type="component" value="Unassembled WGS sequence"/>
</dbReference>